<dbReference type="Gene3D" id="1.20.1740.10">
    <property type="entry name" value="Amino acid/polyamine transporter I"/>
    <property type="match status" value="1"/>
</dbReference>
<feature type="transmembrane region" description="Helical" evidence="5">
    <location>
        <begin position="199"/>
        <end position="220"/>
    </location>
</feature>
<feature type="transmembrane region" description="Helical" evidence="5">
    <location>
        <begin position="336"/>
        <end position="357"/>
    </location>
</feature>
<feature type="transmembrane region" description="Helical" evidence="5">
    <location>
        <begin position="283"/>
        <end position="307"/>
    </location>
</feature>
<keyword evidence="3 5" id="KW-1133">Transmembrane helix</keyword>
<feature type="transmembrane region" description="Helical" evidence="5">
    <location>
        <begin position="127"/>
        <end position="146"/>
    </location>
</feature>
<feature type="transmembrane region" description="Helical" evidence="5">
    <location>
        <begin position="363"/>
        <end position="383"/>
    </location>
</feature>
<comment type="subcellular location">
    <subcellularLocation>
        <location evidence="1">Membrane</location>
        <topology evidence="1">Multi-pass membrane protein</topology>
    </subcellularLocation>
</comment>
<feature type="transmembrane region" description="Helical" evidence="5">
    <location>
        <begin position="395"/>
        <end position="414"/>
    </location>
</feature>
<evidence type="ECO:0000313" key="7">
    <source>
        <dbReference type="Proteomes" id="UP001161064"/>
    </source>
</evidence>
<dbReference type="Pfam" id="PF13520">
    <property type="entry name" value="AA_permease_2"/>
    <property type="match status" value="1"/>
</dbReference>
<keyword evidence="4 5" id="KW-0472">Membrane</keyword>
<evidence type="ECO:0000256" key="3">
    <source>
        <dbReference type="ARBA" id="ARBA00022989"/>
    </source>
</evidence>
<accession>A0ABQ4PUF7</accession>
<feature type="transmembrane region" description="Helical" evidence="5">
    <location>
        <begin position="46"/>
        <end position="66"/>
    </location>
</feature>
<proteinExistence type="predicted"/>
<name>A0ABQ4PUF7_9PROT</name>
<evidence type="ECO:0000256" key="1">
    <source>
        <dbReference type="ARBA" id="ARBA00004141"/>
    </source>
</evidence>
<keyword evidence="2 5" id="KW-0812">Transmembrane</keyword>
<dbReference type="PANTHER" id="PTHR11785">
    <property type="entry name" value="AMINO ACID TRANSPORTER"/>
    <property type="match status" value="1"/>
</dbReference>
<feature type="transmembrane region" description="Helical" evidence="5">
    <location>
        <begin position="158"/>
        <end position="179"/>
    </location>
</feature>
<dbReference type="PANTHER" id="PTHR11785:SF512">
    <property type="entry name" value="SOBREMESA, ISOFORM B"/>
    <property type="match status" value="1"/>
</dbReference>
<comment type="caution">
    <text evidence="6">The sequence shown here is derived from an EMBL/GenBank/DDBJ whole genome shotgun (WGS) entry which is preliminary data.</text>
</comment>
<reference evidence="6" key="1">
    <citation type="submission" date="2021-05" db="EMBL/GenBank/DDBJ databases">
        <authorList>
            <person name="Tanabe Y."/>
        </authorList>
    </citation>
    <scope>NUCLEOTIDE SEQUENCE</scope>
    <source>
        <strain evidence="6">BOTRYCO-1</strain>
    </source>
</reference>
<dbReference type="EMBL" id="BPFZ01000003">
    <property type="protein sequence ID" value="GIU66606.1"/>
    <property type="molecule type" value="Genomic_DNA"/>
</dbReference>
<sequence length="460" mass="48207">MTDPDTAAPTRHLSISYVVLIAVGMVVGAGIFKSPALVAQNVGTPLAVYGVWIFGGLITMIGALCYSELSTAYPHAGGDYHFLTKAYGTTFGFSFAWARFAIINTGSIALLGFVIGDYLNLVWNLGPHGPALYAFGAVVIMTAFNLRGTQGGVAADYVITCLEVLGLLMLAAAAAWLVLQAIPPTTIGSGNPPDLAGVGYGLVFVLLAFGGWSEMATLSAEIKITRNGPNQSMVIALVSAVAIITALYLLANWALLRGLGIEGLARSETPAADLMVRAFGPDAGILLAIGVAAAAITSINGTMIVGARTTYAAAHDREAFSWIATWDRARGIPSQAFLAQGAVSIALVALGAFYHGFATLVDYTAPVYWAYLTASGLAVIRLRQTQPHFSRPFKVPFYPFLPLFFAASSAAMLWSSLNYVKVGALFGVGVVAVGIGLALITKPLKVKMMKSTGQNTNKPV</sequence>
<dbReference type="PIRSF" id="PIRSF006060">
    <property type="entry name" value="AA_transporter"/>
    <property type="match status" value="1"/>
</dbReference>
<dbReference type="InterPro" id="IPR050598">
    <property type="entry name" value="AminoAcid_Transporter"/>
</dbReference>
<gene>
    <name evidence="6" type="ORF">PsB1_0760</name>
</gene>
<protein>
    <submittedName>
        <fullName evidence="6">Amino acid permease</fullName>
    </submittedName>
</protein>
<feature type="transmembrane region" description="Helical" evidence="5">
    <location>
        <begin position="232"/>
        <end position="251"/>
    </location>
</feature>
<evidence type="ECO:0000256" key="4">
    <source>
        <dbReference type="ARBA" id="ARBA00023136"/>
    </source>
</evidence>
<organism evidence="6 7">
    <name type="scientific">Candidatus Phycosocius spiralis</name>
    <dbReference type="NCBI Taxonomy" id="2815099"/>
    <lineage>
        <taxon>Bacteria</taxon>
        <taxon>Pseudomonadati</taxon>
        <taxon>Pseudomonadota</taxon>
        <taxon>Alphaproteobacteria</taxon>
        <taxon>Caulobacterales</taxon>
        <taxon>Caulobacterales incertae sedis</taxon>
        <taxon>Candidatus Phycosocius</taxon>
    </lineage>
</organism>
<feature type="transmembrane region" description="Helical" evidence="5">
    <location>
        <begin position="12"/>
        <end position="34"/>
    </location>
</feature>
<dbReference type="InterPro" id="IPR002293">
    <property type="entry name" value="AA/rel_permease1"/>
</dbReference>
<evidence type="ECO:0000256" key="2">
    <source>
        <dbReference type="ARBA" id="ARBA00022692"/>
    </source>
</evidence>
<keyword evidence="7" id="KW-1185">Reference proteome</keyword>
<evidence type="ECO:0000256" key="5">
    <source>
        <dbReference type="SAM" id="Phobius"/>
    </source>
</evidence>
<dbReference type="Proteomes" id="UP001161064">
    <property type="component" value="Unassembled WGS sequence"/>
</dbReference>
<feature type="transmembrane region" description="Helical" evidence="5">
    <location>
        <begin position="87"/>
        <end position="115"/>
    </location>
</feature>
<feature type="transmembrane region" description="Helical" evidence="5">
    <location>
        <begin position="420"/>
        <end position="440"/>
    </location>
</feature>
<evidence type="ECO:0000313" key="6">
    <source>
        <dbReference type="EMBL" id="GIU66606.1"/>
    </source>
</evidence>
<reference evidence="6" key="2">
    <citation type="journal article" date="2023" name="ISME Commun">
        <title>Characterization of a bloom-associated alphaproteobacterial lineage, 'Candidatus Phycosocius': insights into freshwater algal-bacterial interactions.</title>
        <authorList>
            <person name="Tanabe Y."/>
            <person name="Yamaguchi H."/>
            <person name="Yoshida M."/>
            <person name="Kai A."/>
            <person name="Okazaki Y."/>
        </authorList>
    </citation>
    <scope>NUCLEOTIDE SEQUENCE</scope>
    <source>
        <strain evidence="6">BOTRYCO-1</strain>
    </source>
</reference>
<dbReference type="RefSeq" id="WP_284359203.1">
    <property type="nucleotide sequence ID" value="NZ_BPFZ01000003.1"/>
</dbReference>